<sequence>MAAGESFDFICAGDIVGKMDRVILYAGGEITGIEKRAGGTVIGVCKSEPKAESTL</sequence>
<gene>
    <name evidence="1" type="ORF">H8E79_04360</name>
</gene>
<organism evidence="1 2">
    <name type="scientific">Candidatus Desulfatifera sulfidica</name>
    <dbReference type="NCBI Taxonomy" id="2841691"/>
    <lineage>
        <taxon>Bacteria</taxon>
        <taxon>Pseudomonadati</taxon>
        <taxon>Thermodesulfobacteriota</taxon>
        <taxon>Desulfobulbia</taxon>
        <taxon>Desulfobulbales</taxon>
        <taxon>Desulfobulbaceae</taxon>
        <taxon>Candidatus Desulfatifera</taxon>
    </lineage>
</organism>
<name>A0A8J6NBC8_9BACT</name>
<proteinExistence type="predicted"/>
<evidence type="ECO:0000313" key="2">
    <source>
        <dbReference type="Proteomes" id="UP000599024"/>
    </source>
</evidence>
<dbReference type="Proteomes" id="UP000599024">
    <property type="component" value="Unassembled WGS sequence"/>
</dbReference>
<dbReference type="EMBL" id="JACNLK010000036">
    <property type="protein sequence ID" value="MBC8208385.1"/>
    <property type="molecule type" value="Genomic_DNA"/>
</dbReference>
<accession>A0A8J6NBC8</accession>
<protein>
    <submittedName>
        <fullName evidence="1">Uncharacterized protein</fullName>
    </submittedName>
</protein>
<comment type="caution">
    <text evidence="1">The sequence shown here is derived from an EMBL/GenBank/DDBJ whole genome shotgun (WGS) entry which is preliminary data.</text>
</comment>
<dbReference type="AlphaFoldDB" id="A0A8J6NBC8"/>
<evidence type="ECO:0000313" key="1">
    <source>
        <dbReference type="EMBL" id="MBC8208385.1"/>
    </source>
</evidence>
<reference evidence="1 2" key="1">
    <citation type="submission" date="2020-08" db="EMBL/GenBank/DDBJ databases">
        <title>Bridging the membrane lipid divide: bacteria of the FCB group superphylum have the potential to synthesize archaeal ether lipids.</title>
        <authorList>
            <person name="Villanueva L."/>
            <person name="Von Meijenfeldt F.A.B."/>
            <person name="Westbye A.B."/>
            <person name="Yadav S."/>
            <person name="Hopmans E.C."/>
            <person name="Dutilh B.E."/>
            <person name="Sinninghe Damste J.S."/>
        </authorList>
    </citation>
    <scope>NUCLEOTIDE SEQUENCE [LARGE SCALE GENOMIC DNA]</scope>
    <source>
        <strain evidence="1">NIOZ-UU81</strain>
    </source>
</reference>